<organism evidence="1 2">
    <name type="scientific">Oceanobacillus limi</name>
    <dbReference type="NCBI Taxonomy" id="930131"/>
    <lineage>
        <taxon>Bacteria</taxon>
        <taxon>Bacillati</taxon>
        <taxon>Bacillota</taxon>
        <taxon>Bacilli</taxon>
        <taxon>Bacillales</taxon>
        <taxon>Bacillaceae</taxon>
        <taxon>Oceanobacillus</taxon>
    </lineage>
</organism>
<dbReference type="STRING" id="930131.SAMN05216389_10377"/>
<dbReference type="AlphaFoldDB" id="A0A1I0A561"/>
<dbReference type="EMBL" id="FOHE01000003">
    <property type="protein sequence ID" value="SES89110.1"/>
    <property type="molecule type" value="Genomic_DNA"/>
</dbReference>
<name>A0A1I0A561_9BACI</name>
<sequence length="91" mass="10683">MKRIRCSWQCPKCNHRSNAAHRPAIGDCFLIFSSSITSKLGKWFLCVQSRYVVKRIFQKENLVYDSKKMGSEGTVLMFPFKRNLPNEYMND</sequence>
<accession>A0A1I0A561</accession>
<proteinExistence type="predicted"/>
<reference evidence="1 2" key="1">
    <citation type="submission" date="2016-10" db="EMBL/GenBank/DDBJ databases">
        <authorList>
            <person name="de Groot N.N."/>
        </authorList>
    </citation>
    <scope>NUCLEOTIDE SEQUENCE [LARGE SCALE GENOMIC DNA]</scope>
    <source>
        <strain evidence="1 2">IBRC-M 10780</strain>
    </source>
</reference>
<evidence type="ECO:0000313" key="1">
    <source>
        <dbReference type="EMBL" id="SES89110.1"/>
    </source>
</evidence>
<gene>
    <name evidence="1" type="ORF">SAMN05216389_10377</name>
</gene>
<keyword evidence="2" id="KW-1185">Reference proteome</keyword>
<evidence type="ECO:0000313" key="2">
    <source>
        <dbReference type="Proteomes" id="UP000198618"/>
    </source>
</evidence>
<dbReference type="Proteomes" id="UP000198618">
    <property type="component" value="Unassembled WGS sequence"/>
</dbReference>
<protein>
    <submittedName>
        <fullName evidence="1">Uncharacterized protein</fullName>
    </submittedName>
</protein>